<evidence type="ECO:0000313" key="2">
    <source>
        <dbReference type="EMBL" id="CAB4005853.1"/>
    </source>
</evidence>
<dbReference type="Proteomes" id="UP001152795">
    <property type="component" value="Unassembled WGS sequence"/>
</dbReference>
<feature type="domain" description="SCAN" evidence="1">
    <location>
        <begin position="373"/>
        <end position="414"/>
    </location>
</feature>
<keyword evidence="3" id="KW-1185">Reference proteome</keyword>
<dbReference type="Pfam" id="PF23663">
    <property type="entry name" value="Znf_SCAND3"/>
    <property type="match status" value="1"/>
</dbReference>
<evidence type="ECO:0000313" key="3">
    <source>
        <dbReference type="Proteomes" id="UP001152795"/>
    </source>
</evidence>
<reference evidence="2" key="1">
    <citation type="submission" date="2020-04" db="EMBL/GenBank/DDBJ databases">
        <authorList>
            <person name="Alioto T."/>
            <person name="Alioto T."/>
            <person name="Gomez Garrido J."/>
        </authorList>
    </citation>
    <scope>NUCLEOTIDE SEQUENCE</scope>
    <source>
        <strain evidence="2">A484AB</strain>
    </source>
</reference>
<dbReference type="InterPro" id="IPR057560">
    <property type="entry name" value="Znf_SCAND3"/>
</dbReference>
<dbReference type="AlphaFoldDB" id="A0A7D9EFA7"/>
<evidence type="ECO:0000259" key="1">
    <source>
        <dbReference type="Pfam" id="PF23663"/>
    </source>
</evidence>
<proteinExistence type="predicted"/>
<sequence length="1195" mass="135025">MSVVLYVNVDIVSNASEKIDKQVTQLIDRSCISRQKRTVHREINPMGGNFEGLVTFKSFCDEKDKFYVYKINDSRGNRDQPSFVFKTSESKLRMADSMNKDSGDSYLNVEYCFFDRKHKRCYDVVTLTASIYNPLLRKQIPIAIMDTESENTECVTLFWNIFQEALRKCLGKEDKNEKTRLLHGEIADEFTGKCEGLLLAQTVEAANIETCDSLLLEEELKECREGTKPTGTDPSLSEDLRSESKTSLTNEEECFLMCEHLHQVQIIEGLGDSSATAIGTVVTYQNMYCSYTNKLKDVFAIQNKIAELEKNFGHQFDQQRILEKGKKLLAQRTLESLQTKIEMLQMYFSVLKKTSNISKLAGLKCVTCKGATSGAHTCRICQKPCHTINTCASSQSSEDQEEGFGSKVLCLGCAAAADHRSDENVTKSSSNSNSSSNAFQLLMKSKQSSVTKSIKRPKAGHGKTPSAICLLCFKQYQKDKKKNFKFARFNDSSMHDHMKFHDCSADFISIEDPRAAEAVMAMKEFEAVESRMINSSRTKKPKLQPDIAPKVHSDSSCNKNQRLPSDIEKEKGIPNNETEQVLKTKSSLSGLDFDMDVEKSLLTEPVRSCEGPHLEGNATEYMPAGKNRISEKIGERLSNTKEITEKHVTNANENDKDETRTSLASNLDDFLSEEPDMELIGENDTWVLRCKICHLYLSNPIASSALKHKPTGDSLATGITMSAAEYLKHCQGSCGEWRRLKHRMLTHLSGSTKTHQNASKYAKEQAVLKNRQRIAIRNQLRTAIGVVQTKCAAVHYETKIAELHQAGADIGDFGHSRMLFPQMIDVACHFIDQETKEYLLTNLPNTGLPPHYYVSADKSTNHRVSNQVTMVCPVIEGKKTAIPMGINPVYSKSDGSGRKGEELAEAIFKDLKNHLGVEGESLLQMQGKVTDGQYINVPFVTSMNKPVFDVLYSAGLSKQELAVLLENKWWECHWDPSHLLDLVFTKFEEDSFVKRVLGRVSLFHQVFRHGKMYAIAKETAKELNLPFRVTNAYAPQRFMSSSYLSLKRLEISYEAYVETFRDHRDEKEMRYKLCGADFVFDLCGLLDLLWPIVILMLTAQLQWCPGWKFPAYVKAAIAQIELFSSEVLKPNPSKKASPRLNKHAKDIRRNRFKSVELEPGWIIVGREANGDFKWIARDIEDCQKDLKELADGIKR</sequence>
<name>A0A7D9EFA7_PARCT</name>
<dbReference type="OrthoDB" id="2499658at2759"/>
<organism evidence="2 3">
    <name type="scientific">Paramuricea clavata</name>
    <name type="common">Red gorgonian</name>
    <name type="synonym">Violescent sea-whip</name>
    <dbReference type="NCBI Taxonomy" id="317549"/>
    <lineage>
        <taxon>Eukaryota</taxon>
        <taxon>Metazoa</taxon>
        <taxon>Cnidaria</taxon>
        <taxon>Anthozoa</taxon>
        <taxon>Octocorallia</taxon>
        <taxon>Malacalcyonacea</taxon>
        <taxon>Plexauridae</taxon>
        <taxon>Paramuricea</taxon>
    </lineage>
</organism>
<comment type="caution">
    <text evidence="2">The sequence shown here is derived from an EMBL/GenBank/DDBJ whole genome shotgun (WGS) entry which is preliminary data.</text>
</comment>
<dbReference type="EMBL" id="CACRXK020005332">
    <property type="protein sequence ID" value="CAB4005853.1"/>
    <property type="molecule type" value="Genomic_DNA"/>
</dbReference>
<accession>A0A7D9EFA7</accession>
<protein>
    <recommendedName>
        <fullName evidence="1">SCAN domain-containing protein</fullName>
    </recommendedName>
</protein>
<gene>
    <name evidence="2" type="ORF">PACLA_8A040338</name>
</gene>